<organism evidence="2 3">
    <name type="scientific">Patiria miniata</name>
    <name type="common">Bat star</name>
    <name type="synonym">Asterina miniata</name>
    <dbReference type="NCBI Taxonomy" id="46514"/>
    <lineage>
        <taxon>Eukaryota</taxon>
        <taxon>Metazoa</taxon>
        <taxon>Echinodermata</taxon>
        <taxon>Eleutherozoa</taxon>
        <taxon>Asterozoa</taxon>
        <taxon>Asteroidea</taxon>
        <taxon>Valvatacea</taxon>
        <taxon>Valvatida</taxon>
        <taxon>Asterinidae</taxon>
        <taxon>Patiria</taxon>
    </lineage>
</organism>
<proteinExistence type="predicted"/>
<dbReference type="EnsemblMetazoa" id="XM_038209850.1">
    <property type="protein sequence ID" value="XP_038065778.1"/>
    <property type="gene ID" value="LOC119735902"/>
</dbReference>
<protein>
    <submittedName>
        <fullName evidence="2">Uncharacterized protein</fullName>
    </submittedName>
</protein>
<dbReference type="GeneID" id="119735902"/>
<dbReference type="AlphaFoldDB" id="A0A914AQ64"/>
<sequence>MWMCLCSSLIFFHYTIELVSGGRLTRENLSMEPKSESSAVEDNELAAFKKAAVKAVQEHAELKKNLTSCGGSSKRVRKFAELLKREFTVPSRNCHASVSFQKQLMTSFPIFTSNTRWSKNAG</sequence>
<dbReference type="RefSeq" id="XP_038065778.1">
    <property type="nucleotide sequence ID" value="XM_038209850.1"/>
</dbReference>
<name>A0A914AQ64_PATMI</name>
<evidence type="ECO:0000313" key="2">
    <source>
        <dbReference type="EnsemblMetazoa" id="XP_038065778.1"/>
    </source>
</evidence>
<reference evidence="2" key="1">
    <citation type="submission" date="2022-11" db="UniProtKB">
        <authorList>
            <consortium name="EnsemblMetazoa"/>
        </authorList>
    </citation>
    <scope>IDENTIFICATION</scope>
</reference>
<keyword evidence="3" id="KW-1185">Reference proteome</keyword>
<evidence type="ECO:0000313" key="3">
    <source>
        <dbReference type="Proteomes" id="UP000887568"/>
    </source>
</evidence>
<feature type="chain" id="PRO_5037356846" evidence="1">
    <location>
        <begin position="22"/>
        <end position="122"/>
    </location>
</feature>
<accession>A0A914AQ64</accession>
<dbReference type="Proteomes" id="UP000887568">
    <property type="component" value="Unplaced"/>
</dbReference>
<evidence type="ECO:0000256" key="1">
    <source>
        <dbReference type="SAM" id="SignalP"/>
    </source>
</evidence>
<keyword evidence="1" id="KW-0732">Signal</keyword>
<feature type="signal peptide" evidence="1">
    <location>
        <begin position="1"/>
        <end position="21"/>
    </location>
</feature>